<proteinExistence type="predicted"/>
<dbReference type="Proteomes" id="UP000636479">
    <property type="component" value="Unassembled WGS sequence"/>
</dbReference>
<dbReference type="AlphaFoldDB" id="A0A8H6W0I1"/>
<gene>
    <name evidence="1" type="ORF">MIND_01027300</name>
</gene>
<reference evidence="1" key="1">
    <citation type="submission" date="2020-05" db="EMBL/GenBank/DDBJ databases">
        <title>Mycena genomes resolve the evolution of fungal bioluminescence.</title>
        <authorList>
            <person name="Tsai I.J."/>
        </authorList>
    </citation>
    <scope>NUCLEOTIDE SEQUENCE</scope>
    <source>
        <strain evidence="1">171206Taipei</strain>
    </source>
</reference>
<dbReference type="OrthoDB" id="2869000at2759"/>
<accession>A0A8H6W0I1</accession>
<sequence length="303" mass="34001">MATNLHDVVAILRIDRTLRRKRMNSGIKDAEAYTTNIGNYEDRWASPASIALEELVDIEDSARQRVDHQFRVGESFAGQAPATLAESVRRGSSSHKIPDVMVQIRCALPFGGAGATTRLLVVTAMAELKRALSRTLTIDGYPTSEDAVRLLTEKLQLAMKQVEGQVALYVRTFERNYAPLKIRHHIALMATCGHWFVLGWFKEDGTALPNDLPDIPPDPEDEVTYDPALEIPGSTRREFARHVAHVPIIKQIVWGLTIYSMKEQKGWNKLQSMRPSFLESLQRFTTSPGTGDLDDCFIATWPQ</sequence>
<organism evidence="1 2">
    <name type="scientific">Mycena indigotica</name>
    <dbReference type="NCBI Taxonomy" id="2126181"/>
    <lineage>
        <taxon>Eukaryota</taxon>
        <taxon>Fungi</taxon>
        <taxon>Dikarya</taxon>
        <taxon>Basidiomycota</taxon>
        <taxon>Agaricomycotina</taxon>
        <taxon>Agaricomycetes</taxon>
        <taxon>Agaricomycetidae</taxon>
        <taxon>Agaricales</taxon>
        <taxon>Marasmiineae</taxon>
        <taxon>Mycenaceae</taxon>
        <taxon>Mycena</taxon>
    </lineage>
</organism>
<protein>
    <submittedName>
        <fullName evidence="1">Uncharacterized protein</fullName>
    </submittedName>
</protein>
<evidence type="ECO:0000313" key="1">
    <source>
        <dbReference type="EMBL" id="KAF7294894.1"/>
    </source>
</evidence>
<keyword evidence="2" id="KW-1185">Reference proteome</keyword>
<dbReference type="EMBL" id="JACAZF010000009">
    <property type="protein sequence ID" value="KAF7294894.1"/>
    <property type="molecule type" value="Genomic_DNA"/>
</dbReference>
<dbReference type="RefSeq" id="XP_037216257.1">
    <property type="nucleotide sequence ID" value="XM_037366863.1"/>
</dbReference>
<evidence type="ECO:0000313" key="2">
    <source>
        <dbReference type="Proteomes" id="UP000636479"/>
    </source>
</evidence>
<dbReference type="GeneID" id="59349379"/>
<name>A0A8H6W0I1_9AGAR</name>
<comment type="caution">
    <text evidence="1">The sequence shown here is derived from an EMBL/GenBank/DDBJ whole genome shotgun (WGS) entry which is preliminary data.</text>
</comment>